<gene>
    <name evidence="1" type="ORF">ADL15_31100</name>
</gene>
<evidence type="ECO:0000313" key="1">
    <source>
        <dbReference type="EMBL" id="KUL28788.1"/>
    </source>
</evidence>
<sequence>MNSLMPEMPDAGRRWEAWFDAFTKIRDAWPEPIDVPCPDRDQGRLHITYTGSPETRIGFATIWCDAGRNGIFLSRVGIPEGAEMLSFDATPEERAAVIPDIRLIPAAP</sequence>
<dbReference type="EMBL" id="LLZH01000285">
    <property type="protein sequence ID" value="KUL28788.1"/>
    <property type="molecule type" value="Genomic_DNA"/>
</dbReference>
<reference evidence="1 2" key="1">
    <citation type="submission" date="2015-10" db="EMBL/GenBank/DDBJ databases">
        <authorList>
            <person name="Gilbert D.G."/>
        </authorList>
    </citation>
    <scope>NUCLEOTIDE SEQUENCE [LARGE SCALE GENOMIC DNA]</scope>
    <source>
        <strain evidence="1 2">NRRL B-16712</strain>
    </source>
</reference>
<evidence type="ECO:0000313" key="2">
    <source>
        <dbReference type="Proteomes" id="UP000053244"/>
    </source>
</evidence>
<accession>A0A101JL81</accession>
<proteinExistence type="predicted"/>
<dbReference type="AlphaFoldDB" id="A0A101JL81"/>
<organism evidence="1 2">
    <name type="scientific">Actinoplanes awajinensis subsp. mycoplanecinus</name>
    <dbReference type="NCBI Taxonomy" id="135947"/>
    <lineage>
        <taxon>Bacteria</taxon>
        <taxon>Bacillati</taxon>
        <taxon>Actinomycetota</taxon>
        <taxon>Actinomycetes</taxon>
        <taxon>Micromonosporales</taxon>
        <taxon>Micromonosporaceae</taxon>
        <taxon>Actinoplanes</taxon>
    </lineage>
</organism>
<comment type="caution">
    <text evidence="1">The sequence shown here is derived from an EMBL/GenBank/DDBJ whole genome shotgun (WGS) entry which is preliminary data.</text>
</comment>
<dbReference type="Proteomes" id="UP000053244">
    <property type="component" value="Unassembled WGS sequence"/>
</dbReference>
<keyword evidence="2" id="KW-1185">Reference proteome</keyword>
<protein>
    <submittedName>
        <fullName evidence="1">Uncharacterized protein</fullName>
    </submittedName>
</protein>
<name>A0A101JL81_9ACTN</name>